<feature type="region of interest" description="Disordered" evidence="1">
    <location>
        <begin position="1"/>
        <end position="51"/>
    </location>
</feature>
<evidence type="ECO:0000256" key="1">
    <source>
        <dbReference type="SAM" id="MobiDB-lite"/>
    </source>
</evidence>
<reference evidence="3" key="2">
    <citation type="submission" date="2020-10" db="UniProtKB">
        <authorList>
            <consortium name="WormBaseParasite"/>
        </authorList>
    </citation>
    <scope>IDENTIFICATION</scope>
</reference>
<keyword evidence="2" id="KW-1185">Reference proteome</keyword>
<protein>
    <submittedName>
        <fullName evidence="3">DNA-directed DNA polymerase</fullName>
    </submittedName>
</protein>
<accession>A0A7E4UT16</accession>
<evidence type="ECO:0000313" key="3">
    <source>
        <dbReference type="WBParaSite" id="Pan_g12389.t1"/>
    </source>
</evidence>
<evidence type="ECO:0000313" key="2">
    <source>
        <dbReference type="Proteomes" id="UP000492821"/>
    </source>
</evidence>
<reference evidence="2" key="1">
    <citation type="journal article" date="2013" name="Genetics">
        <title>The draft genome and transcriptome of Panagrellus redivivus are shaped by the harsh demands of a free-living lifestyle.</title>
        <authorList>
            <person name="Srinivasan J."/>
            <person name="Dillman A.R."/>
            <person name="Macchietto M.G."/>
            <person name="Heikkinen L."/>
            <person name="Lakso M."/>
            <person name="Fracchia K.M."/>
            <person name="Antoshechkin I."/>
            <person name="Mortazavi A."/>
            <person name="Wong G."/>
            <person name="Sternberg P.W."/>
        </authorList>
    </citation>
    <scope>NUCLEOTIDE SEQUENCE [LARGE SCALE GENOMIC DNA]</scope>
    <source>
        <strain evidence="2">MT8872</strain>
    </source>
</reference>
<feature type="compositionally biased region" description="Basic and acidic residues" evidence="1">
    <location>
        <begin position="78"/>
        <end position="97"/>
    </location>
</feature>
<proteinExistence type="predicted"/>
<feature type="region of interest" description="Disordered" evidence="1">
    <location>
        <begin position="124"/>
        <end position="145"/>
    </location>
</feature>
<dbReference type="WBParaSite" id="Pan_g12389.t1">
    <property type="protein sequence ID" value="Pan_g12389.t1"/>
    <property type="gene ID" value="Pan_g12389"/>
</dbReference>
<feature type="region of interest" description="Disordered" evidence="1">
    <location>
        <begin position="76"/>
        <end position="98"/>
    </location>
</feature>
<dbReference type="AlphaFoldDB" id="A0A7E4UT16"/>
<organism evidence="2 3">
    <name type="scientific">Panagrellus redivivus</name>
    <name type="common">Microworm</name>
    <dbReference type="NCBI Taxonomy" id="6233"/>
    <lineage>
        <taxon>Eukaryota</taxon>
        <taxon>Metazoa</taxon>
        <taxon>Ecdysozoa</taxon>
        <taxon>Nematoda</taxon>
        <taxon>Chromadorea</taxon>
        <taxon>Rhabditida</taxon>
        <taxon>Tylenchina</taxon>
        <taxon>Panagrolaimomorpha</taxon>
        <taxon>Panagrolaimoidea</taxon>
        <taxon>Panagrolaimidae</taxon>
        <taxon>Panagrellus</taxon>
    </lineage>
</organism>
<dbReference type="Proteomes" id="UP000492821">
    <property type="component" value="Unassembled WGS sequence"/>
</dbReference>
<feature type="compositionally biased region" description="Polar residues" evidence="1">
    <location>
        <begin position="36"/>
        <end position="46"/>
    </location>
</feature>
<name>A0A7E4UT16_PANRE</name>
<sequence>MPRFTVNHTFHRAVRGRPLAQNHGQVASSEHRHTNKPSQTASSNGNPAFRLQPRQQSDVDVGNYVNNVAAHFAGLKVADTRQRDEAPEERPTEKPKPVDFASMLSQVAVTPFDPDLEDDIPVTFSECPSPEPEKEDLLESSTTVEEPEKPDINTFWRVSLSKIMTEFELKKRIRAPHHIVDDTMVTCLRKSEKFAIFFVFGAVTDARLCFSVKPDKFTVGESYSLTLCVLLPEEMPHPLIQYVTQEVGSELDLKLFFDDGDIIIRDAVLQFHGVPMIPFRGGHFLHDACFGYVHVPGGEGPSLNDKTVTRSVKLDFMVSNTIVAYWAFVTQPEPEVVIEDAAIADYLFLEQKREQWYLTK</sequence>